<dbReference type="Proteomes" id="UP001148662">
    <property type="component" value="Unassembled WGS sequence"/>
</dbReference>
<name>A0ACC1S371_9APHY</name>
<gene>
    <name evidence="1" type="ORF">NM688_g7632</name>
</gene>
<evidence type="ECO:0000313" key="1">
    <source>
        <dbReference type="EMBL" id="KAJ3531026.1"/>
    </source>
</evidence>
<dbReference type="EMBL" id="JANHOG010001831">
    <property type="protein sequence ID" value="KAJ3531026.1"/>
    <property type="molecule type" value="Genomic_DNA"/>
</dbReference>
<keyword evidence="2" id="KW-1185">Reference proteome</keyword>
<evidence type="ECO:0000313" key="2">
    <source>
        <dbReference type="Proteomes" id="UP001148662"/>
    </source>
</evidence>
<reference evidence="1" key="1">
    <citation type="submission" date="2022-07" db="EMBL/GenBank/DDBJ databases">
        <title>Genome Sequence of Phlebia brevispora.</title>
        <authorList>
            <person name="Buettner E."/>
        </authorList>
    </citation>
    <scope>NUCLEOTIDE SEQUENCE</scope>
    <source>
        <strain evidence="1">MPL23</strain>
    </source>
</reference>
<comment type="caution">
    <text evidence="1">The sequence shown here is derived from an EMBL/GenBank/DDBJ whole genome shotgun (WGS) entry which is preliminary data.</text>
</comment>
<protein>
    <submittedName>
        <fullName evidence="1">Uncharacterized protein</fullName>
    </submittedName>
</protein>
<proteinExistence type="predicted"/>
<sequence length="839" mass="93827">MEHSARVESTDLGPAIQVSLQYFVNHVLPPLRPQIDVDAVLRKLKRVKKGKRQPITKAGRWWGFAKDPARTPISIQRSYMHFPNLVRAIARHSTPRGEEPSLQIFHNPITALSINDRGETSMPDAYMAARGTSGVGMKWSNIDVIGEYGKSEHSELASTKMSWSVVRAFDDPRRRFVFGYTVENVTMRLWYFHRTEAIFSTGFNFVTDHRPVVHAFLSFLYAEPHQLGWDTTMQPVDDPKHGMQYDFTVDRSDGSSSVFRSLSLVFGGQSGTARRRGTRVWKVVEMADGVPRGEPLILKDSWNHEELSREGVNLERIRERDESTEFQNAFRTNFLTVVCHGNVLMRSTRGPSPLDCSQQHSRAYRQAASSKNAHPSAFYSSHKLSGRKIHYRIVFKEHCQPLTLTMPLGQVFTVLGEACQALKILHESGWVHRDVSIGNIMLDEASHARLVDLEYAKMMGDPAVPEFRVGTKPFMSSEVDAQTYWCGTLSKPPSIGTPSKSPSAASSEDTSPSGKPKDGENDSDDSSLPSIHKRALAIRAKFFARKGTPPTSGSPPVVSQAIPSPFAHSPTLSLRGIQFKYNPLHDLESLFWIVTFFLLKHPSTSAYIETRHQREIGDALLFNSNQHCRAIRLDGAWEQDLSTSQPPLQALTRILDAWRSKLTEAFYTAEKDCSSITSSAAAGLHDNFVQVMQEMSRVWNEQFASDAQSSRPKRRLEDAGDVDNNELSIRISGEIGESRASADKPKTVKRELYTIHEEPGEEGPEIGSSSANKEPQGNSRRTDDIGAQTTRHASTAKRRGAPATADDSEPTSRPAKRVKRVRASLSKLVRRRSPRLTPS</sequence>
<accession>A0ACC1S371</accession>
<organism evidence="1 2">
    <name type="scientific">Phlebia brevispora</name>
    <dbReference type="NCBI Taxonomy" id="194682"/>
    <lineage>
        <taxon>Eukaryota</taxon>
        <taxon>Fungi</taxon>
        <taxon>Dikarya</taxon>
        <taxon>Basidiomycota</taxon>
        <taxon>Agaricomycotina</taxon>
        <taxon>Agaricomycetes</taxon>
        <taxon>Polyporales</taxon>
        <taxon>Meruliaceae</taxon>
        <taxon>Phlebia</taxon>
    </lineage>
</organism>